<comment type="caution">
    <text evidence="3">The sequence shown here is derived from an EMBL/GenBank/DDBJ whole genome shotgun (WGS) entry which is preliminary data.</text>
</comment>
<proteinExistence type="predicted"/>
<gene>
    <name evidence="3" type="ORF">GCM10009533_70870</name>
</gene>
<evidence type="ECO:0000259" key="2">
    <source>
        <dbReference type="Pfam" id="PF13539"/>
    </source>
</evidence>
<dbReference type="Gene3D" id="3.30.1380.10">
    <property type="match status" value="1"/>
</dbReference>
<dbReference type="Pfam" id="PF13539">
    <property type="entry name" value="Peptidase_M15_4"/>
    <property type="match status" value="1"/>
</dbReference>
<feature type="compositionally biased region" description="Pro residues" evidence="1">
    <location>
        <begin position="14"/>
        <end position="30"/>
    </location>
</feature>
<feature type="domain" description="Peptidase M15C" evidence="2">
    <location>
        <begin position="139"/>
        <end position="219"/>
    </location>
</feature>
<organism evidence="3 4">
    <name type="scientific">Saccharopolyspora erythraea</name>
    <name type="common">Streptomyces erythraeus</name>
    <dbReference type="NCBI Taxonomy" id="1836"/>
    <lineage>
        <taxon>Bacteria</taxon>
        <taxon>Bacillati</taxon>
        <taxon>Actinomycetota</taxon>
        <taxon>Actinomycetes</taxon>
        <taxon>Pseudonocardiales</taxon>
        <taxon>Pseudonocardiaceae</taxon>
        <taxon>Saccharopolyspora</taxon>
    </lineage>
</organism>
<keyword evidence="4" id="KW-1185">Reference proteome</keyword>
<name>A0ABP3PJ27_SACER</name>
<dbReference type="InterPro" id="IPR039561">
    <property type="entry name" value="Peptidase_M15C"/>
</dbReference>
<dbReference type="SUPFAM" id="SSF55166">
    <property type="entry name" value="Hedgehog/DD-peptidase"/>
    <property type="match status" value="1"/>
</dbReference>
<protein>
    <submittedName>
        <fullName evidence="3">M15 family metallopeptidase</fullName>
    </submittedName>
</protein>
<evidence type="ECO:0000256" key="1">
    <source>
        <dbReference type="SAM" id="MobiDB-lite"/>
    </source>
</evidence>
<evidence type="ECO:0000313" key="4">
    <source>
        <dbReference type="Proteomes" id="UP001500729"/>
    </source>
</evidence>
<sequence>MALAAVLAQCSSPASPPAGGPPPASPPPTVPARSPFTAEVVPVTAAELGPSWRPGCPVGPAELRRVRLTHVGMDGATHVGELDVHQDRVRQVVDVFGQLYAIGYPVERMRPAGTYPGAEDELSMRDNNTSAFSCRDIPGSGRWSQHALGRAVDVNPLINPYVDDTGAFQPANAAPYLDRARRDPGVLHDGDPAVRAFTDRGWTWGGHWTTPIDYQHFEMP</sequence>
<dbReference type="InterPro" id="IPR009045">
    <property type="entry name" value="Zn_M74/Hedgehog-like"/>
</dbReference>
<accession>A0ABP3PJ27</accession>
<dbReference type="EMBL" id="BAAAGS010000114">
    <property type="protein sequence ID" value="GAA0564780.1"/>
    <property type="molecule type" value="Genomic_DNA"/>
</dbReference>
<reference evidence="4" key="1">
    <citation type="journal article" date="2019" name="Int. J. Syst. Evol. Microbiol.">
        <title>The Global Catalogue of Microorganisms (GCM) 10K type strain sequencing project: providing services to taxonomists for standard genome sequencing and annotation.</title>
        <authorList>
            <consortium name="The Broad Institute Genomics Platform"/>
            <consortium name="The Broad Institute Genome Sequencing Center for Infectious Disease"/>
            <person name="Wu L."/>
            <person name="Ma J."/>
        </authorList>
    </citation>
    <scope>NUCLEOTIDE SEQUENCE [LARGE SCALE GENOMIC DNA]</scope>
    <source>
        <strain evidence="4">JCM 10303</strain>
    </source>
</reference>
<dbReference type="Proteomes" id="UP001500729">
    <property type="component" value="Unassembled WGS sequence"/>
</dbReference>
<evidence type="ECO:0000313" key="3">
    <source>
        <dbReference type="EMBL" id="GAA0564780.1"/>
    </source>
</evidence>
<feature type="region of interest" description="Disordered" evidence="1">
    <location>
        <begin position="9"/>
        <end position="34"/>
    </location>
</feature>